<name>A0ACC2QKQ9_9NEOP</name>
<dbReference type="EMBL" id="CM056794">
    <property type="protein sequence ID" value="KAJ8717080.1"/>
    <property type="molecule type" value="Genomic_DNA"/>
</dbReference>
<dbReference type="Proteomes" id="UP001231649">
    <property type="component" value="Chromosome 18"/>
</dbReference>
<organism evidence="1 2">
    <name type="scientific">Mythimna loreyi</name>
    <dbReference type="NCBI Taxonomy" id="667449"/>
    <lineage>
        <taxon>Eukaryota</taxon>
        <taxon>Metazoa</taxon>
        <taxon>Ecdysozoa</taxon>
        <taxon>Arthropoda</taxon>
        <taxon>Hexapoda</taxon>
        <taxon>Insecta</taxon>
        <taxon>Pterygota</taxon>
        <taxon>Neoptera</taxon>
        <taxon>Endopterygota</taxon>
        <taxon>Lepidoptera</taxon>
        <taxon>Glossata</taxon>
        <taxon>Ditrysia</taxon>
        <taxon>Noctuoidea</taxon>
        <taxon>Noctuidae</taxon>
        <taxon>Noctuinae</taxon>
        <taxon>Hadenini</taxon>
        <taxon>Mythimna</taxon>
    </lineage>
</organism>
<keyword evidence="2" id="KW-1185">Reference proteome</keyword>
<proteinExistence type="predicted"/>
<comment type="caution">
    <text evidence="1">The sequence shown here is derived from an EMBL/GenBank/DDBJ whole genome shotgun (WGS) entry which is preliminary data.</text>
</comment>
<protein>
    <submittedName>
        <fullName evidence="1">Uncharacterized protein</fullName>
    </submittedName>
</protein>
<evidence type="ECO:0000313" key="1">
    <source>
        <dbReference type="EMBL" id="KAJ8717080.1"/>
    </source>
</evidence>
<sequence length="562" mass="62452">MLVCAFLVFSIAYAHGFRAYTTEGIVEGSKAADGDYFAFYGIPYAGPTSGANRFKAPGPPASYKLLPANNSNIFCAQPTSRGLVGTENCLTLNIFTSNKTEPKPVIVWLNADEYTNSNTQIPSVLRLIEQNVVFVQMNFRLSIFGFLCLRIQEAPGNAGLKDVIQGLKWIKNNIHSFKGDPNNVILMGHASGAAMVDLLTLSPQIKDLAHKAIVLSGSSLAPWAVAYDPIGYAERLGNKLGYDGKNLAKLAKHLVDTDINVLHTALNEFKFVNNTALFAPCLEDPKISGNDTVLTEAPIDAIRAGNYAHIPVIYGYTNREGTMRAEEADFGNWLTFMQTNFTRFLPVDLKFGKNKTAIVASIRDFYFSNSTISMAVIEDYLEYQGDTLVLISSIKTAKERAFTSKGEVRLLELAYLGTKNSHWIHNQIPLSGASHGAFLNYLFVDDLRTEDDVVSRSLVQRFTAFAHNWTNGNLNISRSASWAPITKDVTNYLYYGGNGGPTINNLKIYVEESRFDPHFQRTMFWKNLYDQYYSAPAKPSSSSVMLSSIFFVMLCQLFIRLF</sequence>
<evidence type="ECO:0000313" key="2">
    <source>
        <dbReference type="Proteomes" id="UP001231649"/>
    </source>
</evidence>
<accession>A0ACC2QKQ9</accession>
<gene>
    <name evidence="1" type="ORF">PYW08_005479</name>
</gene>
<reference evidence="1" key="1">
    <citation type="submission" date="2023-03" db="EMBL/GenBank/DDBJ databases">
        <title>Chromosome-level genomes of two armyworms, Mythimna separata and Mythimna loreyi, provide insights into the biosynthesis and reception of sex pheromones.</title>
        <authorList>
            <person name="Zhao H."/>
        </authorList>
    </citation>
    <scope>NUCLEOTIDE SEQUENCE</scope>
    <source>
        <strain evidence="1">BeijingLab</strain>
    </source>
</reference>